<protein>
    <submittedName>
        <fullName evidence="3">Alpha/beta hydrolase</fullName>
    </submittedName>
</protein>
<dbReference type="Pfam" id="PF00561">
    <property type="entry name" value="Abhydrolase_1"/>
    <property type="match status" value="1"/>
</dbReference>
<dbReference type="PANTHER" id="PTHR43433:SF5">
    <property type="entry name" value="AB HYDROLASE-1 DOMAIN-CONTAINING PROTEIN"/>
    <property type="match status" value="1"/>
</dbReference>
<name>A0ABY3UC17_9MYCO</name>
<keyword evidence="3" id="KW-0378">Hydrolase</keyword>
<dbReference type="SUPFAM" id="SSF53474">
    <property type="entry name" value="alpha/beta-Hydrolases"/>
    <property type="match status" value="1"/>
</dbReference>
<sequence length="280" mass="29586">MTTTDDLVSRSLDVPGARLHYEIRGSGPLLLIVGSPMTAAEFAPLAQAMADDHTVVTYDPRGFGSSPVDDPDSPSNPDLRADDVAAILDDLGATSADVFGSSGGAVTGLALVARHPGRVRTLIAHEPPLLELLPDAEEQRAATQDITDTFLSDGLHAAWMKFMVNAGFDLAAGGPDPAEQPESQGEQMNPERELAEGARFFLHDLAPTTQYVPDVDALRTSTSRIVIGLGADSGHLLTHRTSVAVAERLGVKTTEFPGDHGGFMGAPGEFARRLREVLAD</sequence>
<organism evidence="3 4">
    <name type="scientific">Mycolicibacterium rufum</name>
    <dbReference type="NCBI Taxonomy" id="318424"/>
    <lineage>
        <taxon>Bacteria</taxon>
        <taxon>Bacillati</taxon>
        <taxon>Actinomycetota</taxon>
        <taxon>Actinomycetes</taxon>
        <taxon>Mycobacteriales</taxon>
        <taxon>Mycobacteriaceae</taxon>
        <taxon>Mycolicibacterium</taxon>
    </lineage>
</organism>
<dbReference type="Proteomes" id="UP001055159">
    <property type="component" value="Chromosome"/>
</dbReference>
<feature type="region of interest" description="Disordered" evidence="1">
    <location>
        <begin position="58"/>
        <end position="78"/>
    </location>
</feature>
<keyword evidence="4" id="KW-1185">Reference proteome</keyword>
<reference evidence="3" key="1">
    <citation type="submission" date="2022-08" db="EMBL/GenBank/DDBJ databases">
        <title>Whole genome sequencing of non-tuberculosis mycobacteria type-strains.</title>
        <authorList>
            <person name="Igarashi Y."/>
            <person name="Osugi A."/>
            <person name="Mitarai S."/>
        </authorList>
    </citation>
    <scope>NUCLEOTIDE SEQUENCE</scope>
    <source>
        <strain evidence="3">JCM 16372</strain>
    </source>
</reference>
<dbReference type="PANTHER" id="PTHR43433">
    <property type="entry name" value="HYDROLASE, ALPHA/BETA FOLD FAMILY PROTEIN"/>
    <property type="match status" value="1"/>
</dbReference>
<dbReference type="Gene3D" id="3.40.50.1820">
    <property type="entry name" value="alpha/beta hydrolase"/>
    <property type="match status" value="1"/>
</dbReference>
<proteinExistence type="predicted"/>
<gene>
    <name evidence="3" type="ORF">MJO55_15015</name>
</gene>
<dbReference type="RefSeq" id="WP_043409650.1">
    <property type="nucleotide sequence ID" value="NZ_CP092427.2"/>
</dbReference>
<feature type="region of interest" description="Disordered" evidence="1">
    <location>
        <begin position="172"/>
        <end position="191"/>
    </location>
</feature>
<dbReference type="GO" id="GO:0016787">
    <property type="term" value="F:hydrolase activity"/>
    <property type="evidence" value="ECO:0007669"/>
    <property type="project" value="UniProtKB-KW"/>
</dbReference>
<evidence type="ECO:0000256" key="1">
    <source>
        <dbReference type="SAM" id="MobiDB-lite"/>
    </source>
</evidence>
<dbReference type="InterPro" id="IPR000073">
    <property type="entry name" value="AB_hydrolase_1"/>
</dbReference>
<evidence type="ECO:0000259" key="2">
    <source>
        <dbReference type="Pfam" id="PF00561"/>
    </source>
</evidence>
<accession>A0ABY3UC17</accession>
<evidence type="ECO:0000313" key="3">
    <source>
        <dbReference type="EMBL" id="ULP34651.1"/>
    </source>
</evidence>
<dbReference type="EMBL" id="CP092427">
    <property type="protein sequence ID" value="ULP34651.1"/>
    <property type="molecule type" value="Genomic_DNA"/>
</dbReference>
<evidence type="ECO:0000313" key="4">
    <source>
        <dbReference type="Proteomes" id="UP001055159"/>
    </source>
</evidence>
<feature type="compositionally biased region" description="Low complexity" evidence="1">
    <location>
        <begin position="65"/>
        <end position="78"/>
    </location>
</feature>
<dbReference type="InterPro" id="IPR029058">
    <property type="entry name" value="AB_hydrolase_fold"/>
</dbReference>
<feature type="domain" description="AB hydrolase-1" evidence="2">
    <location>
        <begin position="28"/>
        <end position="155"/>
    </location>
</feature>
<dbReference type="InterPro" id="IPR050471">
    <property type="entry name" value="AB_hydrolase"/>
</dbReference>